<evidence type="ECO:0000313" key="1">
    <source>
        <dbReference type="EMBL" id="GID13211.1"/>
    </source>
</evidence>
<organism evidence="1 2">
    <name type="scientific">Actinocatenispora rupis</name>
    <dbReference type="NCBI Taxonomy" id="519421"/>
    <lineage>
        <taxon>Bacteria</taxon>
        <taxon>Bacillati</taxon>
        <taxon>Actinomycetota</taxon>
        <taxon>Actinomycetes</taxon>
        <taxon>Micromonosporales</taxon>
        <taxon>Micromonosporaceae</taxon>
        <taxon>Actinocatenispora</taxon>
    </lineage>
</organism>
<dbReference type="Proteomes" id="UP000612808">
    <property type="component" value="Unassembled WGS sequence"/>
</dbReference>
<reference evidence="1" key="1">
    <citation type="submission" date="2021-01" db="EMBL/GenBank/DDBJ databases">
        <title>Whole genome shotgun sequence of Actinocatenispora rupis NBRC 107355.</title>
        <authorList>
            <person name="Komaki H."/>
            <person name="Tamura T."/>
        </authorList>
    </citation>
    <scope>NUCLEOTIDE SEQUENCE</scope>
    <source>
        <strain evidence="1">NBRC 107355</strain>
    </source>
</reference>
<dbReference type="InterPro" id="IPR016181">
    <property type="entry name" value="Acyl_CoA_acyltransferase"/>
</dbReference>
<evidence type="ECO:0000313" key="2">
    <source>
        <dbReference type="Proteomes" id="UP000612808"/>
    </source>
</evidence>
<evidence type="ECO:0008006" key="3">
    <source>
        <dbReference type="Google" id="ProtNLM"/>
    </source>
</evidence>
<dbReference type="SUPFAM" id="SSF55729">
    <property type="entry name" value="Acyl-CoA N-acyltransferases (Nat)"/>
    <property type="match status" value="1"/>
</dbReference>
<keyword evidence="2" id="KW-1185">Reference proteome</keyword>
<comment type="caution">
    <text evidence="1">The sequence shown here is derived from an EMBL/GenBank/DDBJ whole genome shotgun (WGS) entry which is preliminary data.</text>
</comment>
<name>A0A8J3IZY0_9ACTN</name>
<sequence length="241" mass="26371">MVCGERPDCAEQMRGPGFAGGWPEFIFHDPTAKRYSARRAEYFGHLDLLLVDEDDRVLAGGWGVPVRWNGDPATLPGGYTPANVLAVEQYEAGEVPDTLVVQAAQVRGDLRGRGLAEAMLTGLIETAAGHGLTRAVAPVRPTLKPKYPLTPMARFVTWTRDDGLPLDPWLRTHVGMGARILGVAERSMVMTGTVAEWESWTGLAFPDSGDYVVPDAFAPVRIDRAADRGELVEPNVWVRHR</sequence>
<proteinExistence type="predicted"/>
<gene>
    <name evidence="1" type="ORF">Aru02nite_41000</name>
</gene>
<protein>
    <recommendedName>
        <fullName evidence="3">N-acetyltransferase domain-containing protein</fullName>
    </recommendedName>
</protein>
<accession>A0A8J3IZY0</accession>
<dbReference type="AlphaFoldDB" id="A0A8J3IZY0"/>
<dbReference type="EMBL" id="BOMB01000023">
    <property type="protein sequence ID" value="GID13211.1"/>
    <property type="molecule type" value="Genomic_DNA"/>
</dbReference>
<dbReference type="Gene3D" id="3.40.630.30">
    <property type="match status" value="1"/>
</dbReference>